<dbReference type="AlphaFoldDB" id="G0UDA8"/>
<dbReference type="UniPathway" id="UPA00196"/>
<dbReference type="GO" id="GO:0016020">
    <property type="term" value="C:membrane"/>
    <property type="evidence" value="ECO:0007669"/>
    <property type="project" value="GOC"/>
</dbReference>
<proteinExistence type="inferred from homology"/>
<dbReference type="EC" id="3.5.1.89" evidence="2"/>
<evidence type="ECO:0000256" key="3">
    <source>
        <dbReference type="SAM" id="SignalP"/>
    </source>
</evidence>
<evidence type="ECO:0000313" key="4">
    <source>
        <dbReference type="EMBL" id="CCC53819.1"/>
    </source>
</evidence>
<dbReference type="EMBL" id="HE573027">
    <property type="protein sequence ID" value="CCC53819.1"/>
    <property type="molecule type" value="Genomic_DNA"/>
</dbReference>
<evidence type="ECO:0000256" key="2">
    <source>
        <dbReference type="ARBA" id="ARBA00012176"/>
    </source>
</evidence>
<name>G0UDA8_TRYVY</name>
<dbReference type="GO" id="GO:0000225">
    <property type="term" value="F:N-acetylglucosaminylphosphatidylinositol deacetylase activity"/>
    <property type="evidence" value="ECO:0007669"/>
    <property type="project" value="UniProtKB-EC"/>
</dbReference>
<dbReference type="Pfam" id="PF02585">
    <property type="entry name" value="PIG-L"/>
    <property type="match status" value="1"/>
</dbReference>
<dbReference type="InterPro" id="IPR003737">
    <property type="entry name" value="GlcNAc_PI_deacetylase-related"/>
</dbReference>
<dbReference type="GO" id="GO:0005783">
    <property type="term" value="C:endoplasmic reticulum"/>
    <property type="evidence" value="ECO:0007669"/>
    <property type="project" value="TreeGrafter"/>
</dbReference>
<feature type="signal peptide" evidence="3">
    <location>
        <begin position="1"/>
        <end position="25"/>
    </location>
</feature>
<feature type="chain" id="PRO_5003410528" description="N-acetylglucosaminylphosphatidylinositol deacetylase" evidence="3">
    <location>
        <begin position="26"/>
        <end position="249"/>
    </location>
</feature>
<keyword evidence="3" id="KW-0732">Signal</keyword>
<accession>G0UDA8</accession>
<reference evidence="4" key="1">
    <citation type="journal article" date="2012" name="Proc. Natl. Acad. Sci. U.S.A.">
        <title>Antigenic diversity is generated by distinct evolutionary mechanisms in African trypanosome species.</title>
        <authorList>
            <person name="Jackson A.P."/>
            <person name="Berry A."/>
            <person name="Aslett M."/>
            <person name="Allison H.C."/>
            <person name="Burton P."/>
            <person name="Vavrova-Anderson J."/>
            <person name="Brown R."/>
            <person name="Browne H."/>
            <person name="Corton N."/>
            <person name="Hauser H."/>
            <person name="Gamble J."/>
            <person name="Gilderthorp R."/>
            <person name="Marcello L."/>
            <person name="McQuillan J."/>
            <person name="Otto T.D."/>
            <person name="Quail M.A."/>
            <person name="Sanders M.J."/>
            <person name="van Tonder A."/>
            <person name="Ginger M.L."/>
            <person name="Field M.C."/>
            <person name="Barry J.D."/>
            <person name="Hertz-Fowler C."/>
            <person name="Berriman M."/>
        </authorList>
    </citation>
    <scope>NUCLEOTIDE SEQUENCE</scope>
    <source>
        <strain evidence="4">Y486</strain>
    </source>
</reference>
<dbReference type="PANTHER" id="PTHR12993:SF11">
    <property type="entry name" value="N-ACETYLGLUCOSAMINYL-PHOSPHATIDYLINOSITOL DE-N-ACETYLASE"/>
    <property type="match status" value="1"/>
</dbReference>
<dbReference type="VEuPathDB" id="TriTrypDB:TvY486_1113030"/>
<dbReference type="InterPro" id="IPR024078">
    <property type="entry name" value="LmbE-like_dom_sf"/>
</dbReference>
<dbReference type="GO" id="GO:0006506">
    <property type="term" value="P:GPI anchor biosynthetic process"/>
    <property type="evidence" value="ECO:0007669"/>
    <property type="project" value="UniProtKB-UniPathway"/>
</dbReference>
<protein>
    <recommendedName>
        <fullName evidence="2">N-acetylglucosaminylphosphatidylinositol deacetylase</fullName>
        <ecNumber evidence="2">3.5.1.89</ecNumber>
    </recommendedName>
</protein>
<dbReference type="OMA" id="YVLESVN"/>
<keyword evidence="4" id="KW-0378">Hydrolase</keyword>
<gene>
    <name evidence="4" type="ORF">TVY486_1113030</name>
</gene>
<comment type="similarity">
    <text evidence="1">Belongs to the PIGL family.</text>
</comment>
<organism evidence="4">
    <name type="scientific">Trypanosoma vivax (strain Y486)</name>
    <dbReference type="NCBI Taxonomy" id="1055687"/>
    <lineage>
        <taxon>Eukaryota</taxon>
        <taxon>Discoba</taxon>
        <taxon>Euglenozoa</taxon>
        <taxon>Kinetoplastea</taxon>
        <taxon>Metakinetoplastina</taxon>
        <taxon>Trypanosomatida</taxon>
        <taxon>Trypanosomatidae</taxon>
        <taxon>Trypanosoma</taxon>
        <taxon>Duttonella</taxon>
    </lineage>
</organism>
<sequence length="249" mass="28434">MPSLIVLGLIVLLIAIVVHWRQTNASNIQVLGDVLVVFAHPDDEAMFFSPLLDYLRRHNIQTHFLCLSNGNYEGLGAVREKELLRSAEYFNVQPGNVRIVDHPTLRDGMKNLWDTKVVCLEVLSYLQSARRIRTVVTFDTNGVSYHPNHIAVYEGVRLALKNMPPGIMVLSLRTRHLLDKYVGILAAACSALSSNHRATSSRLTIFTPFSSLFSSYQAMRRHESQLVWFRYLFVLFSSYTYVNEFEELV</sequence>
<dbReference type="Gene3D" id="3.40.50.10320">
    <property type="entry name" value="LmbE-like"/>
    <property type="match status" value="1"/>
</dbReference>
<dbReference type="PANTHER" id="PTHR12993">
    <property type="entry name" value="N-ACETYLGLUCOSAMINYL-PHOSPHATIDYLINOSITOL DE-N-ACETYLASE-RELATED"/>
    <property type="match status" value="1"/>
</dbReference>
<evidence type="ECO:0000256" key="1">
    <source>
        <dbReference type="ARBA" id="ARBA00006066"/>
    </source>
</evidence>
<dbReference type="SUPFAM" id="SSF102588">
    <property type="entry name" value="LmbE-like"/>
    <property type="match status" value="1"/>
</dbReference>